<dbReference type="CDD" id="cd19074">
    <property type="entry name" value="Aldo_ket_red_shaker-like"/>
    <property type="match status" value="1"/>
</dbReference>
<dbReference type="PRINTS" id="PR00069">
    <property type="entry name" value="ALDKETRDTASE"/>
</dbReference>
<evidence type="ECO:0000313" key="6">
    <source>
        <dbReference type="Proteomes" id="UP000501003"/>
    </source>
</evidence>
<evidence type="ECO:0000256" key="3">
    <source>
        <dbReference type="ARBA" id="ARBA00023002"/>
    </source>
</evidence>
<reference evidence="5 6" key="1">
    <citation type="submission" date="2020-05" db="EMBL/GenBank/DDBJ databases">
        <title>Aquirufa sp. strain 15G-AUS-rot a new Aquirufa species.</title>
        <authorList>
            <person name="Pitt A."/>
            <person name="Hahn M.W."/>
        </authorList>
    </citation>
    <scope>NUCLEOTIDE SEQUENCE [LARGE SCALE GENOMIC DNA]</scope>
    <source>
        <strain evidence="5 6">15G-AUS-rot</strain>
    </source>
</reference>
<dbReference type="KEGG" id="aqg:HRU87_04110"/>
<name>A0A7D4QBM6_9MICO</name>
<dbReference type="Proteomes" id="UP000501003">
    <property type="component" value="Chromosome"/>
</dbReference>
<comment type="similarity">
    <text evidence="1">Belongs to the shaker potassium channel beta subunit family.</text>
</comment>
<dbReference type="InterPro" id="IPR023210">
    <property type="entry name" value="NADP_OxRdtase_dom"/>
</dbReference>
<evidence type="ECO:0000256" key="2">
    <source>
        <dbReference type="ARBA" id="ARBA00022857"/>
    </source>
</evidence>
<dbReference type="InterPro" id="IPR036812">
    <property type="entry name" value="NAD(P)_OxRdtase_dom_sf"/>
</dbReference>
<keyword evidence="2" id="KW-0521">NADP</keyword>
<dbReference type="RefSeq" id="WP_173493667.1">
    <property type="nucleotide sequence ID" value="NZ_CP054056.1"/>
</dbReference>
<dbReference type="Pfam" id="PF00248">
    <property type="entry name" value="Aldo_ket_red"/>
    <property type="match status" value="1"/>
</dbReference>
<dbReference type="SUPFAM" id="SSF51430">
    <property type="entry name" value="NAD(P)-linked oxidoreductase"/>
    <property type="match status" value="1"/>
</dbReference>
<accession>A0A7D4QBM6</accession>
<sequence length="333" mass="36547">MKHRYLGDSGFKVSEIIYGNWLTHASQIADEAAISTVRAAFDHGVTTFDTADVYANQAAETVLGTALKGLRREGLEILTKVYWPVSEKGPNDTGLSRKHIMESINGSLKRLGTDYVDLYQAHRFDYETPLEETMQAFGDLVRMGKVLYVGVSEWNAEQIREGQLLAQQLGFRLISNQPQYSMLWRVIEEQVIPTSQELGLSQIVWSPMAQGVLTGKYLPGVPAPAGSRAADPELSSIIEKFMSDETLTAVQKLKPLAEELGVNMAQFAIAWVLQNPNVAGAIVGASKPEQIISNIEASGVEIPAEIMAKVDEVLGELIERDPAKTKSPEGRLC</sequence>
<dbReference type="EMBL" id="CP054056">
    <property type="protein sequence ID" value="QKJ25370.1"/>
    <property type="molecule type" value="Genomic_DNA"/>
</dbReference>
<evidence type="ECO:0000256" key="1">
    <source>
        <dbReference type="ARBA" id="ARBA00006515"/>
    </source>
</evidence>
<organism evidence="5 6">
    <name type="scientific">Aquiluna borgnonia</name>
    <dbReference type="NCBI Taxonomy" id="2499157"/>
    <lineage>
        <taxon>Bacteria</taxon>
        <taxon>Bacillati</taxon>
        <taxon>Actinomycetota</taxon>
        <taxon>Actinomycetes</taxon>
        <taxon>Micrococcales</taxon>
        <taxon>Microbacteriaceae</taxon>
        <taxon>Luna cluster</taxon>
        <taxon>Luna-1 subcluster</taxon>
        <taxon>Aquiluna</taxon>
    </lineage>
</organism>
<dbReference type="PANTHER" id="PTHR43150:SF2">
    <property type="entry name" value="HYPERKINETIC, ISOFORM M"/>
    <property type="match status" value="1"/>
</dbReference>
<dbReference type="GO" id="GO:0016491">
    <property type="term" value="F:oxidoreductase activity"/>
    <property type="evidence" value="ECO:0007669"/>
    <property type="project" value="UniProtKB-KW"/>
</dbReference>
<dbReference type="Gene3D" id="3.20.20.100">
    <property type="entry name" value="NADP-dependent oxidoreductase domain"/>
    <property type="match status" value="1"/>
</dbReference>
<dbReference type="PANTHER" id="PTHR43150">
    <property type="entry name" value="HYPERKINETIC, ISOFORM M"/>
    <property type="match status" value="1"/>
</dbReference>
<evidence type="ECO:0000313" key="5">
    <source>
        <dbReference type="EMBL" id="QKJ25370.1"/>
    </source>
</evidence>
<feature type="domain" description="NADP-dependent oxidoreductase" evidence="4">
    <location>
        <begin position="15"/>
        <end position="313"/>
    </location>
</feature>
<dbReference type="InterPro" id="IPR020471">
    <property type="entry name" value="AKR"/>
</dbReference>
<keyword evidence="3" id="KW-0560">Oxidoreductase</keyword>
<dbReference type="InterPro" id="IPR005399">
    <property type="entry name" value="K_chnl_volt-dep_bsu_KCNAB-rel"/>
</dbReference>
<dbReference type="AlphaFoldDB" id="A0A7D4QBM6"/>
<evidence type="ECO:0000259" key="4">
    <source>
        <dbReference type="Pfam" id="PF00248"/>
    </source>
</evidence>
<protein>
    <submittedName>
        <fullName evidence="5">Aldo/keto reductase family protein</fullName>
    </submittedName>
</protein>
<proteinExistence type="inferred from homology"/>
<keyword evidence="6" id="KW-1185">Reference proteome</keyword>
<gene>
    <name evidence="5" type="ORF">HRU87_04110</name>
</gene>